<feature type="region of interest" description="Disordered" evidence="2">
    <location>
        <begin position="427"/>
        <end position="466"/>
    </location>
</feature>
<comment type="similarity">
    <text evidence="1">Belongs to the gonadal family.</text>
</comment>
<dbReference type="InParanoid" id="K3W972"/>
<dbReference type="Gene3D" id="1.25.40.10">
    <property type="entry name" value="Tetratricopeptide repeat domain"/>
    <property type="match status" value="1"/>
</dbReference>
<dbReference type="PANTHER" id="PTHR13054:SF2">
    <property type="entry name" value="PROTEIN DGCR6"/>
    <property type="match status" value="1"/>
</dbReference>
<dbReference type="InterPro" id="IPR011990">
    <property type="entry name" value="TPR-like_helical_dom_sf"/>
</dbReference>
<organism evidence="3 4">
    <name type="scientific">Globisporangium ultimum (strain ATCC 200006 / CBS 805.95 / DAOM BR144)</name>
    <name type="common">Pythium ultimum</name>
    <dbReference type="NCBI Taxonomy" id="431595"/>
    <lineage>
        <taxon>Eukaryota</taxon>
        <taxon>Sar</taxon>
        <taxon>Stramenopiles</taxon>
        <taxon>Oomycota</taxon>
        <taxon>Peronosporomycetes</taxon>
        <taxon>Pythiales</taxon>
        <taxon>Pythiaceae</taxon>
        <taxon>Globisporangium</taxon>
    </lineage>
</organism>
<dbReference type="EMBL" id="GL376626">
    <property type="status" value="NOT_ANNOTATED_CDS"/>
    <property type="molecule type" value="Genomic_DNA"/>
</dbReference>
<protein>
    <recommendedName>
        <fullName evidence="5">Suppressor of forked domain-containing protein</fullName>
    </recommendedName>
</protein>
<feature type="region of interest" description="Disordered" evidence="2">
    <location>
        <begin position="481"/>
        <end position="510"/>
    </location>
</feature>
<dbReference type="EnsemblProtists" id="PYU1_T001513">
    <property type="protein sequence ID" value="PYU1_T001513"/>
    <property type="gene ID" value="PYU1_G001513"/>
</dbReference>
<feature type="compositionally biased region" description="Low complexity" evidence="2">
    <location>
        <begin position="481"/>
        <end position="495"/>
    </location>
</feature>
<evidence type="ECO:0000256" key="2">
    <source>
        <dbReference type="SAM" id="MobiDB-lite"/>
    </source>
</evidence>
<dbReference type="PANTHER" id="PTHR13054">
    <property type="entry name" value="DIGEORGE SYNDROME CRITICAL REGION 6 DGCR6 FAMILY MEMBER"/>
    <property type="match status" value="1"/>
</dbReference>
<sequence>MTSSDVPATWNPAAVIEQAKELIHSSNYEKVGDARKSVDDAIAQWVQSVQQHPHGAAVVIELWRQYAALEIELRQFKQATKVFESAVSCPVARTSTELWLQYASFCAERKKFSNARKIFVRGLQSVKLNTGRMDPVSPSSSTGLQEGSKKRGIVSPDVTDIKRVKQEGCPHLLFDMVSQGETHQELGEELLERLSDVLSDSAVFQGVKDLCDNQRQRDRETLYRWQDLVGMQMKEGSELFARHVDVEMKHASDPRVLITLKTQHLEQRREFITRCQMSQQQFIEISAMDRMNALKAQQISLENMKIPEMTVSTDPNVIGMQRAILGLILEAEKLWREESSKSATTPVKAVASGSSASEDISEAIAAEHVGDEVAMRWIVTPTHVRVLHTGATARRRDETTIRTNMGGLLQVCRIRILTLMVLDTSNNSCTSSSNTQCEDRSKGSNHRTMCPSNSTSNTSHHTSSSNSTILTINSSLLHTSSSTWRHLRSSSNNNNEVDEEEEAMGTNIRQ</sequence>
<proteinExistence type="inferred from homology"/>
<evidence type="ECO:0000313" key="4">
    <source>
        <dbReference type="Proteomes" id="UP000019132"/>
    </source>
</evidence>
<feature type="compositionally biased region" description="Low complexity" evidence="2">
    <location>
        <begin position="452"/>
        <end position="466"/>
    </location>
</feature>
<dbReference type="AlphaFoldDB" id="K3W972"/>
<dbReference type="InterPro" id="IPR010849">
    <property type="entry name" value="Gonadal"/>
</dbReference>
<feature type="region of interest" description="Disordered" evidence="2">
    <location>
        <begin position="131"/>
        <end position="150"/>
    </location>
</feature>
<evidence type="ECO:0000313" key="3">
    <source>
        <dbReference type="EnsemblProtists" id="PYU1_T001513"/>
    </source>
</evidence>
<accession>K3W972</accession>
<dbReference type="Pfam" id="PF23240">
    <property type="entry name" value="HAT_PRP39_N"/>
    <property type="match status" value="1"/>
</dbReference>
<keyword evidence="4" id="KW-1185">Reference proteome</keyword>
<dbReference type="Proteomes" id="UP000019132">
    <property type="component" value="Unassembled WGS sequence"/>
</dbReference>
<dbReference type="HOGENOM" id="CLU_534736_0_0_1"/>
<name>K3W972_GLOUD</name>
<evidence type="ECO:0000256" key="1">
    <source>
        <dbReference type="ARBA" id="ARBA00005939"/>
    </source>
</evidence>
<dbReference type="eggNOG" id="ENOG502QWPP">
    <property type="taxonomic scope" value="Eukaryota"/>
</dbReference>
<reference evidence="3" key="3">
    <citation type="submission" date="2015-02" db="UniProtKB">
        <authorList>
            <consortium name="EnsemblProtists"/>
        </authorList>
    </citation>
    <scope>IDENTIFICATION</scope>
    <source>
        <strain evidence="3">DAOM BR144</strain>
    </source>
</reference>
<dbReference type="VEuPathDB" id="FungiDB:PYU1_G001513"/>
<reference evidence="4" key="2">
    <citation type="submission" date="2010-04" db="EMBL/GenBank/DDBJ databases">
        <authorList>
            <person name="Buell R."/>
            <person name="Hamilton J."/>
            <person name="Hostetler J."/>
        </authorList>
    </citation>
    <scope>NUCLEOTIDE SEQUENCE [LARGE SCALE GENOMIC DNA]</scope>
    <source>
        <strain evidence="4">DAOM:BR144</strain>
    </source>
</reference>
<evidence type="ECO:0008006" key="5">
    <source>
        <dbReference type="Google" id="ProtNLM"/>
    </source>
</evidence>
<reference evidence="4" key="1">
    <citation type="journal article" date="2010" name="Genome Biol.">
        <title>Genome sequence of the necrotrophic plant pathogen Pythium ultimum reveals original pathogenicity mechanisms and effector repertoire.</title>
        <authorList>
            <person name="Levesque C.A."/>
            <person name="Brouwer H."/>
            <person name="Cano L."/>
            <person name="Hamilton J.P."/>
            <person name="Holt C."/>
            <person name="Huitema E."/>
            <person name="Raffaele S."/>
            <person name="Robideau G.P."/>
            <person name="Thines M."/>
            <person name="Win J."/>
            <person name="Zerillo M.M."/>
            <person name="Beakes G.W."/>
            <person name="Boore J.L."/>
            <person name="Busam D."/>
            <person name="Dumas B."/>
            <person name="Ferriera S."/>
            <person name="Fuerstenberg S.I."/>
            <person name="Gachon C.M."/>
            <person name="Gaulin E."/>
            <person name="Govers F."/>
            <person name="Grenville-Briggs L."/>
            <person name="Horner N."/>
            <person name="Hostetler J."/>
            <person name="Jiang R.H."/>
            <person name="Johnson J."/>
            <person name="Krajaejun T."/>
            <person name="Lin H."/>
            <person name="Meijer H.J."/>
            <person name="Moore B."/>
            <person name="Morris P."/>
            <person name="Phuntmart V."/>
            <person name="Puiu D."/>
            <person name="Shetty J."/>
            <person name="Stajich J.E."/>
            <person name="Tripathy S."/>
            <person name="Wawra S."/>
            <person name="van West P."/>
            <person name="Whitty B.R."/>
            <person name="Coutinho P.M."/>
            <person name="Henrissat B."/>
            <person name="Martin F."/>
            <person name="Thomas P.D."/>
            <person name="Tyler B.M."/>
            <person name="De Vries R.P."/>
            <person name="Kamoun S."/>
            <person name="Yandell M."/>
            <person name="Tisserat N."/>
            <person name="Buell C.R."/>
        </authorList>
    </citation>
    <scope>NUCLEOTIDE SEQUENCE</scope>
    <source>
        <strain evidence="4">DAOM:BR144</strain>
    </source>
</reference>
<dbReference type="SUPFAM" id="SSF48452">
    <property type="entry name" value="TPR-like"/>
    <property type="match status" value="1"/>
</dbReference>